<dbReference type="AlphaFoldDB" id="A0A139XAI4"/>
<dbReference type="GO" id="GO:0009236">
    <property type="term" value="P:cobalamin biosynthetic process"/>
    <property type="evidence" value="ECO:0007669"/>
    <property type="project" value="UniProtKB-UniPathway"/>
</dbReference>
<dbReference type="InterPro" id="IPR003723">
    <property type="entry name" value="Precorrin-6x_reduct"/>
</dbReference>
<dbReference type="PANTHER" id="PTHR36925:SF1">
    <property type="entry name" value="COBALT-PRECORRIN-6A REDUCTASE"/>
    <property type="match status" value="1"/>
</dbReference>
<dbReference type="RefSeq" id="WP_017746612.1">
    <property type="nucleotide sequence ID" value="NZ_KQ976354.1"/>
</dbReference>
<keyword evidence="3" id="KW-0560">Oxidoreductase</keyword>
<evidence type="ECO:0000313" key="4">
    <source>
        <dbReference type="EMBL" id="KYC41700.1"/>
    </source>
</evidence>
<evidence type="ECO:0000313" key="5">
    <source>
        <dbReference type="Proteomes" id="UP000076925"/>
    </source>
</evidence>
<organism evidence="4 5">
    <name type="scientific">Scytonema hofmannii PCC 7110</name>
    <dbReference type="NCBI Taxonomy" id="128403"/>
    <lineage>
        <taxon>Bacteria</taxon>
        <taxon>Bacillati</taxon>
        <taxon>Cyanobacteriota</taxon>
        <taxon>Cyanophyceae</taxon>
        <taxon>Nostocales</taxon>
        <taxon>Scytonemataceae</taxon>
        <taxon>Scytonema</taxon>
    </lineage>
</organism>
<comment type="pathway">
    <text evidence="1">Cofactor biosynthesis; adenosylcobalamin biosynthesis.</text>
</comment>
<dbReference type="Pfam" id="PF02571">
    <property type="entry name" value="CbiJ"/>
    <property type="match status" value="1"/>
</dbReference>
<evidence type="ECO:0000256" key="2">
    <source>
        <dbReference type="ARBA" id="ARBA00022573"/>
    </source>
</evidence>
<dbReference type="UniPathway" id="UPA00148"/>
<name>A0A139XAI4_9CYAN</name>
<dbReference type="PANTHER" id="PTHR36925">
    <property type="entry name" value="COBALT-PRECORRIN-6A REDUCTASE"/>
    <property type="match status" value="1"/>
</dbReference>
<dbReference type="GO" id="GO:0016994">
    <property type="term" value="F:precorrin-6A reductase activity"/>
    <property type="evidence" value="ECO:0007669"/>
    <property type="project" value="InterPro"/>
</dbReference>
<keyword evidence="2" id="KW-0169">Cobalamin biosynthesis</keyword>
<dbReference type="STRING" id="128403.WA1_16820"/>
<dbReference type="PROSITE" id="PS51014">
    <property type="entry name" value="COBK_CBIJ"/>
    <property type="match status" value="1"/>
</dbReference>
<evidence type="ECO:0000256" key="1">
    <source>
        <dbReference type="ARBA" id="ARBA00004953"/>
    </source>
</evidence>
<evidence type="ECO:0000256" key="3">
    <source>
        <dbReference type="ARBA" id="ARBA00023002"/>
    </source>
</evidence>
<dbReference type="NCBIfam" id="TIGR00715">
    <property type="entry name" value="precor6x_red"/>
    <property type="match status" value="1"/>
</dbReference>
<comment type="caution">
    <text evidence="4">The sequence shown here is derived from an EMBL/GenBank/DDBJ whole genome shotgun (WGS) entry which is preliminary data.</text>
</comment>
<accession>A0A139XAI4</accession>
<dbReference type="NCBIfam" id="NF005970">
    <property type="entry name" value="PRK08057.1-4"/>
    <property type="match status" value="1"/>
</dbReference>
<keyword evidence="5" id="KW-1185">Reference proteome</keyword>
<reference evidence="4 5" key="1">
    <citation type="journal article" date="2013" name="Genome Biol. Evol.">
        <title>Genomes of Stigonematalean cyanobacteria (subsection V) and the evolution of oxygenic photosynthesis from prokaryotes to plastids.</title>
        <authorList>
            <person name="Dagan T."/>
            <person name="Roettger M."/>
            <person name="Stucken K."/>
            <person name="Landan G."/>
            <person name="Koch R."/>
            <person name="Major P."/>
            <person name="Gould S.B."/>
            <person name="Goremykin V.V."/>
            <person name="Rippka R."/>
            <person name="Tandeau de Marsac N."/>
            <person name="Gugger M."/>
            <person name="Lockhart P.J."/>
            <person name="Allen J.F."/>
            <person name="Brune I."/>
            <person name="Maus I."/>
            <person name="Puhler A."/>
            <person name="Martin W.F."/>
        </authorList>
    </citation>
    <scope>NUCLEOTIDE SEQUENCE [LARGE SCALE GENOMIC DNA]</scope>
    <source>
        <strain evidence="4 5">PCC 7110</strain>
    </source>
</reference>
<gene>
    <name evidence="4" type="ORF">WA1_16820</name>
</gene>
<protein>
    <submittedName>
        <fullName evidence="4">Cobalt-precorrin-6A reductase</fullName>
    </submittedName>
</protein>
<sequence>MGRVWLIGGTQESASLAVLLSHNQIPCTVSVTTESARSLYPNSSMVRVWVGRLTVDSLNEFLREQQIAAVVDASHPFAVEISQVAIAACEKLQIPYLRYERPVLEEEGGGVVYVDDFDTIFKANYLENQRVLLTVGYKPLHLFLPWQKRATLFARLLPSVVALDAAFDAGFTSDRLICLRPPVSVDLEMALWRRWGVSLVVSKASGSAGGEDVKRQVASELGVILILVSRPEVVYPQQTSDFLVVLGFCERYFLNRR</sequence>
<dbReference type="Proteomes" id="UP000076925">
    <property type="component" value="Unassembled WGS sequence"/>
</dbReference>
<dbReference type="EMBL" id="ANNX02000020">
    <property type="protein sequence ID" value="KYC41700.1"/>
    <property type="molecule type" value="Genomic_DNA"/>
</dbReference>
<dbReference type="OrthoDB" id="9780707at2"/>
<proteinExistence type="predicted"/>